<sequence length="461" mass="50167">MTGTTGERGEARTPVIDDEGYYWLWSRHLNLSYLDHPPLVAWLDAIATAAGRTEWLLRVPAMAATLGTTLVLYGLGRDLFGPQAGLRAAALHVAVPVFALQAIHAIPDPLLYLWWAAGMWAFWRAVHGEPRMWWACGLALGLGILSKYAALVLPVAMLGMLRRPRYRHWWRTPGPYVAGALAVALALPVLVWNAQHGWASLRFWLNAGGIQGPPLGTGRGWGPVSLAAVQLAYGGPLLFPAMVWALWRSWRVGRDDDRFAFLVLAGGPTLAFVAGASLLGVDRPNWPAPAYLAGVLALGALWPRRVAPAAFASSLALSLAVSALITVIPRLPPALQWSELYGWREVTQEIVRRAQALGDPGHVVLLGRRYNEASYFGYYTLDRVPVATAHLSALSFWAPRHGFAGWQGIAAIDAASDAGELVPACARLIEQPPYVVRFEGGGGRRFRLFHCIGYRGTPPPP</sequence>
<keyword evidence="3" id="KW-0328">Glycosyltransferase</keyword>
<dbReference type="InterPro" id="IPR038731">
    <property type="entry name" value="RgtA/B/C-like"/>
</dbReference>
<evidence type="ECO:0000313" key="10">
    <source>
        <dbReference type="EMBL" id="TMI82037.1"/>
    </source>
</evidence>
<feature type="transmembrane region" description="Helical" evidence="8">
    <location>
        <begin position="286"/>
        <end position="302"/>
    </location>
</feature>
<comment type="caution">
    <text evidence="10">The sequence shown here is derived from an EMBL/GenBank/DDBJ whole genome shotgun (WGS) entry which is preliminary data.</text>
</comment>
<proteinExistence type="predicted"/>
<dbReference type="PANTHER" id="PTHR33908">
    <property type="entry name" value="MANNOSYLTRANSFERASE YKCB-RELATED"/>
    <property type="match status" value="1"/>
</dbReference>
<comment type="subcellular location">
    <subcellularLocation>
        <location evidence="1">Cell membrane</location>
        <topology evidence="1">Multi-pass membrane protein</topology>
    </subcellularLocation>
</comment>
<feature type="transmembrane region" description="Helical" evidence="8">
    <location>
        <begin position="224"/>
        <end position="247"/>
    </location>
</feature>
<evidence type="ECO:0000256" key="1">
    <source>
        <dbReference type="ARBA" id="ARBA00004651"/>
    </source>
</evidence>
<gene>
    <name evidence="10" type="ORF">E6H04_05610</name>
</gene>
<feature type="domain" description="Glycosyltransferase RgtA/B/C/D-like" evidence="9">
    <location>
        <begin position="35"/>
        <end position="192"/>
    </location>
</feature>
<reference evidence="10 11" key="1">
    <citation type="journal article" date="2019" name="Nat. Microbiol.">
        <title>Mediterranean grassland soil C-N compound turnover is dependent on rainfall and depth, and is mediated by genomically divergent microorganisms.</title>
        <authorList>
            <person name="Diamond S."/>
            <person name="Andeer P.F."/>
            <person name="Li Z."/>
            <person name="Crits-Christoph A."/>
            <person name="Burstein D."/>
            <person name="Anantharaman K."/>
            <person name="Lane K.R."/>
            <person name="Thomas B.C."/>
            <person name="Pan C."/>
            <person name="Northen T.R."/>
            <person name="Banfield J.F."/>
        </authorList>
    </citation>
    <scope>NUCLEOTIDE SEQUENCE [LARGE SCALE GENOMIC DNA]</scope>
    <source>
        <strain evidence="10">NP_7</strain>
    </source>
</reference>
<organism evidence="10 11">
    <name type="scientific">Candidatus Segetimicrobium genomatis</name>
    <dbReference type="NCBI Taxonomy" id="2569760"/>
    <lineage>
        <taxon>Bacteria</taxon>
        <taxon>Bacillati</taxon>
        <taxon>Candidatus Sysuimicrobiota</taxon>
        <taxon>Candidatus Sysuimicrobiia</taxon>
        <taxon>Candidatus Sysuimicrobiales</taxon>
        <taxon>Candidatus Segetimicrobiaceae</taxon>
        <taxon>Candidatus Segetimicrobium</taxon>
    </lineage>
</organism>
<keyword evidence="2" id="KW-1003">Cell membrane</keyword>
<evidence type="ECO:0000256" key="6">
    <source>
        <dbReference type="ARBA" id="ARBA00022989"/>
    </source>
</evidence>
<accession>A0A537JEQ4</accession>
<feature type="transmembrane region" description="Helical" evidence="8">
    <location>
        <begin position="132"/>
        <end position="161"/>
    </location>
</feature>
<protein>
    <submittedName>
        <fullName evidence="10">Phospholipid carrier-dependent glycosyltransferase</fullName>
    </submittedName>
</protein>
<keyword evidence="7 8" id="KW-0472">Membrane</keyword>
<name>A0A537JEQ4_9BACT</name>
<dbReference type="PANTHER" id="PTHR33908:SF11">
    <property type="entry name" value="MEMBRANE PROTEIN"/>
    <property type="match status" value="1"/>
</dbReference>
<dbReference type="EMBL" id="VBAO01000145">
    <property type="protein sequence ID" value="TMI82037.1"/>
    <property type="molecule type" value="Genomic_DNA"/>
</dbReference>
<evidence type="ECO:0000256" key="7">
    <source>
        <dbReference type="ARBA" id="ARBA00023136"/>
    </source>
</evidence>
<keyword evidence="4 10" id="KW-0808">Transferase</keyword>
<feature type="transmembrane region" description="Helical" evidence="8">
    <location>
        <begin position="55"/>
        <end position="73"/>
    </location>
</feature>
<evidence type="ECO:0000313" key="11">
    <source>
        <dbReference type="Proteomes" id="UP000320048"/>
    </source>
</evidence>
<feature type="transmembrane region" description="Helical" evidence="8">
    <location>
        <begin position="85"/>
        <end position="103"/>
    </location>
</feature>
<dbReference type="GO" id="GO:0016763">
    <property type="term" value="F:pentosyltransferase activity"/>
    <property type="evidence" value="ECO:0007669"/>
    <property type="project" value="TreeGrafter"/>
</dbReference>
<dbReference type="InterPro" id="IPR050297">
    <property type="entry name" value="LipidA_mod_glycosyltrf_83"/>
</dbReference>
<evidence type="ECO:0000256" key="3">
    <source>
        <dbReference type="ARBA" id="ARBA00022676"/>
    </source>
</evidence>
<dbReference type="AlphaFoldDB" id="A0A537JEQ4"/>
<feature type="transmembrane region" description="Helical" evidence="8">
    <location>
        <begin position="309"/>
        <end position="328"/>
    </location>
</feature>
<dbReference type="Pfam" id="PF13231">
    <property type="entry name" value="PMT_2"/>
    <property type="match status" value="1"/>
</dbReference>
<dbReference type="GO" id="GO:0005886">
    <property type="term" value="C:plasma membrane"/>
    <property type="evidence" value="ECO:0007669"/>
    <property type="project" value="UniProtKB-SubCell"/>
</dbReference>
<feature type="transmembrane region" description="Helical" evidence="8">
    <location>
        <begin position="259"/>
        <end position="280"/>
    </location>
</feature>
<evidence type="ECO:0000256" key="2">
    <source>
        <dbReference type="ARBA" id="ARBA00022475"/>
    </source>
</evidence>
<evidence type="ECO:0000256" key="8">
    <source>
        <dbReference type="SAM" id="Phobius"/>
    </source>
</evidence>
<evidence type="ECO:0000256" key="5">
    <source>
        <dbReference type="ARBA" id="ARBA00022692"/>
    </source>
</evidence>
<evidence type="ECO:0000259" key="9">
    <source>
        <dbReference type="Pfam" id="PF13231"/>
    </source>
</evidence>
<evidence type="ECO:0000256" key="4">
    <source>
        <dbReference type="ARBA" id="ARBA00022679"/>
    </source>
</evidence>
<feature type="transmembrane region" description="Helical" evidence="8">
    <location>
        <begin position="173"/>
        <end position="194"/>
    </location>
</feature>
<keyword evidence="5 8" id="KW-0812">Transmembrane</keyword>
<feature type="transmembrane region" description="Helical" evidence="8">
    <location>
        <begin position="110"/>
        <end position="126"/>
    </location>
</feature>
<dbReference type="GO" id="GO:0009103">
    <property type="term" value="P:lipopolysaccharide biosynthetic process"/>
    <property type="evidence" value="ECO:0007669"/>
    <property type="project" value="UniProtKB-ARBA"/>
</dbReference>
<keyword evidence="6 8" id="KW-1133">Transmembrane helix</keyword>
<dbReference type="Proteomes" id="UP000320048">
    <property type="component" value="Unassembled WGS sequence"/>
</dbReference>